<proteinExistence type="predicted"/>
<reference evidence="2 3" key="1">
    <citation type="submission" date="2017-10" db="EMBL/GenBank/DDBJ databases">
        <title>Novel microbial diversity and functional potential in the marine mammal oral microbiome.</title>
        <authorList>
            <person name="Dudek N.K."/>
            <person name="Sun C.L."/>
            <person name="Burstein D."/>
            <person name="Kantor R.S."/>
            <person name="Aliaga Goltsman D.S."/>
            <person name="Bik E.M."/>
            <person name="Thomas B.C."/>
            <person name="Banfield J.F."/>
            <person name="Relman D.A."/>
        </authorList>
    </citation>
    <scope>NUCLEOTIDE SEQUENCE [LARGE SCALE GENOMIC DNA]</scope>
    <source>
        <strain evidence="2">DOLJORAL78_47_16</strain>
    </source>
</reference>
<dbReference type="AlphaFoldDB" id="A0A2G6KK78"/>
<dbReference type="Proteomes" id="UP000230821">
    <property type="component" value="Unassembled WGS sequence"/>
</dbReference>
<dbReference type="Gene3D" id="2.20.28.30">
    <property type="entry name" value="RNA polymerase ii, chain L"/>
    <property type="match status" value="1"/>
</dbReference>
<gene>
    <name evidence="2" type="ORF">CSA56_01600</name>
</gene>
<feature type="domain" description="Putative regulatory protein FmdB zinc ribbon" evidence="1">
    <location>
        <begin position="1"/>
        <end position="41"/>
    </location>
</feature>
<dbReference type="NCBIfam" id="TIGR02605">
    <property type="entry name" value="CxxC_CxxC_SSSS"/>
    <property type="match status" value="1"/>
</dbReference>
<accession>A0A2G6KK78</accession>
<dbReference type="EMBL" id="PDSK01000026">
    <property type="protein sequence ID" value="PIE36066.1"/>
    <property type="molecule type" value="Genomic_DNA"/>
</dbReference>
<name>A0A2G6KK78_9BACT</name>
<comment type="caution">
    <text evidence="2">The sequence shown here is derived from an EMBL/GenBank/DDBJ whole genome shotgun (WGS) entry which is preliminary data.</text>
</comment>
<evidence type="ECO:0000259" key="1">
    <source>
        <dbReference type="SMART" id="SM00834"/>
    </source>
</evidence>
<dbReference type="SMART" id="SM00834">
    <property type="entry name" value="CxxC_CXXC_SSSS"/>
    <property type="match status" value="1"/>
</dbReference>
<organism evidence="2 3">
    <name type="scientific">candidate division KSB3 bacterium</name>
    <dbReference type="NCBI Taxonomy" id="2044937"/>
    <lineage>
        <taxon>Bacteria</taxon>
        <taxon>candidate division KSB3</taxon>
    </lineage>
</organism>
<sequence length="73" mass="7751">MPIFEYTCVQCGNEFEKLITNRSVPVDCPACQGHDVKKKFSVFGMKSGGNFVSSSGSSSCGSCTSHSCASCQQ</sequence>
<protein>
    <submittedName>
        <fullName evidence="2">FmdB family transcriptional regulator</fullName>
    </submittedName>
</protein>
<evidence type="ECO:0000313" key="2">
    <source>
        <dbReference type="EMBL" id="PIE36066.1"/>
    </source>
</evidence>
<dbReference type="InterPro" id="IPR013429">
    <property type="entry name" value="Regulatory_FmdB_Zinc_ribbon"/>
</dbReference>
<dbReference type="Pfam" id="PF09723">
    <property type="entry name" value="Zn_ribbon_8"/>
    <property type="match status" value="1"/>
</dbReference>
<evidence type="ECO:0000313" key="3">
    <source>
        <dbReference type="Proteomes" id="UP000230821"/>
    </source>
</evidence>